<keyword evidence="8 9" id="KW-0067">ATP-binding</keyword>
<dbReference type="EMBL" id="JAPWTJ010003204">
    <property type="protein sequence ID" value="KAJ8960686.1"/>
    <property type="molecule type" value="Genomic_DNA"/>
</dbReference>
<evidence type="ECO:0000256" key="2">
    <source>
        <dbReference type="ARBA" id="ARBA00010688"/>
    </source>
</evidence>
<dbReference type="Gene3D" id="3.40.1190.20">
    <property type="match status" value="1"/>
</dbReference>
<evidence type="ECO:0000256" key="4">
    <source>
        <dbReference type="ARBA" id="ARBA00022679"/>
    </source>
</evidence>
<evidence type="ECO:0000256" key="1">
    <source>
        <dbReference type="ARBA" id="ARBA00004801"/>
    </source>
</evidence>
<comment type="caution">
    <text evidence="11">The sequence shown here is derived from an EMBL/GenBank/DDBJ whole genome shotgun (WGS) entry which is preliminary data.</text>
</comment>
<gene>
    <name evidence="11" type="ORF">NQ317_000479</name>
</gene>
<evidence type="ECO:0000256" key="9">
    <source>
        <dbReference type="RuleBase" id="RU368116"/>
    </source>
</evidence>
<feature type="domain" description="Carbohydrate kinase PfkB" evidence="10">
    <location>
        <begin position="2"/>
        <end position="54"/>
    </location>
</feature>
<comment type="subunit">
    <text evidence="9">Monomer.</text>
</comment>
<comment type="catalytic activity">
    <reaction evidence="9">
        <text>adenosine + ATP = AMP + ADP + H(+)</text>
        <dbReference type="Rhea" id="RHEA:20824"/>
        <dbReference type="ChEBI" id="CHEBI:15378"/>
        <dbReference type="ChEBI" id="CHEBI:16335"/>
        <dbReference type="ChEBI" id="CHEBI:30616"/>
        <dbReference type="ChEBI" id="CHEBI:456215"/>
        <dbReference type="ChEBI" id="CHEBI:456216"/>
        <dbReference type="EC" id="2.7.1.20"/>
    </reaction>
</comment>
<comment type="pathway">
    <text evidence="1 9">Purine metabolism; AMP biosynthesis via salvage pathway; AMP from adenosine: step 1/1.</text>
</comment>
<evidence type="ECO:0000256" key="8">
    <source>
        <dbReference type="ARBA" id="ARBA00022840"/>
    </source>
</evidence>
<keyword evidence="6 9" id="KW-0547">Nucleotide-binding</keyword>
<keyword evidence="9" id="KW-0460">Magnesium</keyword>
<evidence type="ECO:0000313" key="11">
    <source>
        <dbReference type="EMBL" id="KAJ8960686.1"/>
    </source>
</evidence>
<keyword evidence="7 9" id="KW-0418">Kinase</keyword>
<dbReference type="Pfam" id="PF00294">
    <property type="entry name" value="PfkB"/>
    <property type="match status" value="1"/>
</dbReference>
<sequence>MALPKDKVVDTNGAGDAFVGGFLSQYIQGQNIDICIKCATWAAAEIIQRSGCTFDGSPGEPVNHMKLEVVLALTSAGRKPK</sequence>
<dbReference type="PANTHER" id="PTHR45769:SF3">
    <property type="entry name" value="ADENOSINE KINASE"/>
    <property type="match status" value="1"/>
</dbReference>
<comment type="cofactor">
    <cofactor evidence="9">
        <name>Mg(2+)</name>
        <dbReference type="ChEBI" id="CHEBI:18420"/>
    </cofactor>
    <text evidence="9">Binds 3 Mg(2+) ions per subunit.</text>
</comment>
<keyword evidence="9" id="KW-0539">Nucleus</keyword>
<comment type="function">
    <text evidence="9">ATP dependent phosphorylation of adenosine and other related nucleoside analogs to monophosphate derivatives.</text>
</comment>
<evidence type="ECO:0000256" key="3">
    <source>
        <dbReference type="ARBA" id="ARBA00012119"/>
    </source>
</evidence>
<dbReference type="InterPro" id="IPR029056">
    <property type="entry name" value="Ribokinase-like"/>
</dbReference>
<accession>A0ABQ9ISC0</accession>
<comment type="subcellular location">
    <subcellularLocation>
        <location evidence="9">Nucleus</location>
    </subcellularLocation>
</comment>
<dbReference type="PROSITE" id="PS00584">
    <property type="entry name" value="PFKB_KINASES_2"/>
    <property type="match status" value="1"/>
</dbReference>
<keyword evidence="12" id="KW-1185">Reference proteome</keyword>
<organism evidence="11 12">
    <name type="scientific">Molorchus minor</name>
    <dbReference type="NCBI Taxonomy" id="1323400"/>
    <lineage>
        <taxon>Eukaryota</taxon>
        <taxon>Metazoa</taxon>
        <taxon>Ecdysozoa</taxon>
        <taxon>Arthropoda</taxon>
        <taxon>Hexapoda</taxon>
        <taxon>Insecta</taxon>
        <taxon>Pterygota</taxon>
        <taxon>Neoptera</taxon>
        <taxon>Endopterygota</taxon>
        <taxon>Coleoptera</taxon>
        <taxon>Polyphaga</taxon>
        <taxon>Cucujiformia</taxon>
        <taxon>Chrysomeloidea</taxon>
        <taxon>Cerambycidae</taxon>
        <taxon>Lamiinae</taxon>
        <taxon>Monochamini</taxon>
        <taxon>Molorchus</taxon>
    </lineage>
</organism>
<dbReference type="InterPro" id="IPR001805">
    <property type="entry name" value="Adenokinase"/>
</dbReference>
<dbReference type="PANTHER" id="PTHR45769">
    <property type="entry name" value="ADENOSINE KINASE"/>
    <property type="match status" value="1"/>
</dbReference>
<keyword evidence="5 9" id="KW-0660">Purine salvage</keyword>
<dbReference type="InterPro" id="IPR002173">
    <property type="entry name" value="Carboh/pur_kinase_PfkB_CS"/>
</dbReference>
<evidence type="ECO:0000256" key="7">
    <source>
        <dbReference type="ARBA" id="ARBA00022777"/>
    </source>
</evidence>
<dbReference type="SUPFAM" id="SSF53613">
    <property type="entry name" value="Ribokinase-like"/>
    <property type="match status" value="1"/>
</dbReference>
<evidence type="ECO:0000256" key="6">
    <source>
        <dbReference type="ARBA" id="ARBA00022741"/>
    </source>
</evidence>
<dbReference type="InterPro" id="IPR011611">
    <property type="entry name" value="PfkB_dom"/>
</dbReference>
<comment type="similarity">
    <text evidence="2 9">Belongs to the carbohydrate kinase PfkB family.</text>
</comment>
<protein>
    <recommendedName>
        <fullName evidence="3 9">Adenosine kinase</fullName>
        <shortName evidence="9">AK</shortName>
        <ecNumber evidence="3 9">2.7.1.20</ecNumber>
    </recommendedName>
    <alternativeName>
        <fullName evidence="9">Adenosine 5'-phosphotransferase</fullName>
    </alternativeName>
</protein>
<dbReference type="EC" id="2.7.1.20" evidence="3 9"/>
<evidence type="ECO:0000256" key="5">
    <source>
        <dbReference type="ARBA" id="ARBA00022726"/>
    </source>
</evidence>
<reference evidence="11" key="1">
    <citation type="journal article" date="2023" name="Insect Mol. Biol.">
        <title>Genome sequencing provides insights into the evolution of gene families encoding plant cell wall-degrading enzymes in longhorned beetles.</title>
        <authorList>
            <person name="Shin N.R."/>
            <person name="Okamura Y."/>
            <person name="Kirsch R."/>
            <person name="Pauchet Y."/>
        </authorList>
    </citation>
    <scope>NUCLEOTIDE SEQUENCE</scope>
    <source>
        <strain evidence="11">MMC_N1</strain>
    </source>
</reference>
<evidence type="ECO:0000313" key="12">
    <source>
        <dbReference type="Proteomes" id="UP001162164"/>
    </source>
</evidence>
<keyword evidence="4 9" id="KW-0808">Transferase</keyword>
<proteinExistence type="inferred from homology"/>
<dbReference type="Proteomes" id="UP001162164">
    <property type="component" value="Unassembled WGS sequence"/>
</dbReference>
<evidence type="ECO:0000259" key="10">
    <source>
        <dbReference type="Pfam" id="PF00294"/>
    </source>
</evidence>
<name>A0ABQ9ISC0_9CUCU</name>